<organism evidence="1">
    <name type="scientific">Arundo donax</name>
    <name type="common">Giant reed</name>
    <name type="synonym">Donax arundinaceus</name>
    <dbReference type="NCBI Taxonomy" id="35708"/>
    <lineage>
        <taxon>Eukaryota</taxon>
        <taxon>Viridiplantae</taxon>
        <taxon>Streptophyta</taxon>
        <taxon>Embryophyta</taxon>
        <taxon>Tracheophyta</taxon>
        <taxon>Spermatophyta</taxon>
        <taxon>Magnoliopsida</taxon>
        <taxon>Liliopsida</taxon>
        <taxon>Poales</taxon>
        <taxon>Poaceae</taxon>
        <taxon>PACMAD clade</taxon>
        <taxon>Arundinoideae</taxon>
        <taxon>Arundineae</taxon>
        <taxon>Arundo</taxon>
    </lineage>
</organism>
<dbReference type="AlphaFoldDB" id="A0A0A8Z257"/>
<name>A0A0A8Z257_ARUDO</name>
<accession>A0A0A8Z257</accession>
<protein>
    <submittedName>
        <fullName evidence="1">Uncharacterized protein</fullName>
    </submittedName>
</protein>
<reference evidence="1" key="1">
    <citation type="submission" date="2014-09" db="EMBL/GenBank/DDBJ databases">
        <authorList>
            <person name="Magalhaes I.L.F."/>
            <person name="Oliveira U."/>
            <person name="Santos F.R."/>
            <person name="Vidigal T.H.D.A."/>
            <person name="Brescovit A.D."/>
            <person name="Santos A.J."/>
        </authorList>
    </citation>
    <scope>NUCLEOTIDE SEQUENCE</scope>
    <source>
        <tissue evidence="1">Shoot tissue taken approximately 20 cm above the soil surface</tissue>
    </source>
</reference>
<proteinExistence type="predicted"/>
<reference evidence="1" key="2">
    <citation type="journal article" date="2015" name="Data Brief">
        <title>Shoot transcriptome of the giant reed, Arundo donax.</title>
        <authorList>
            <person name="Barrero R.A."/>
            <person name="Guerrero F.D."/>
            <person name="Moolhuijzen P."/>
            <person name="Goolsby J.A."/>
            <person name="Tidwell J."/>
            <person name="Bellgard S.E."/>
            <person name="Bellgard M.I."/>
        </authorList>
    </citation>
    <scope>NUCLEOTIDE SEQUENCE</scope>
    <source>
        <tissue evidence="1">Shoot tissue taken approximately 20 cm above the soil surface</tissue>
    </source>
</reference>
<evidence type="ECO:0000313" key="1">
    <source>
        <dbReference type="EMBL" id="JAD30830.1"/>
    </source>
</evidence>
<sequence length="21" mass="2296">MTREKNQLNIKCGPPFASSCA</sequence>
<dbReference type="EMBL" id="GBRH01267065">
    <property type="protein sequence ID" value="JAD30830.1"/>
    <property type="molecule type" value="Transcribed_RNA"/>
</dbReference>